<accession>A0A1G8CEJ2</accession>
<dbReference type="AlphaFoldDB" id="A0A1G8CEJ2"/>
<keyword evidence="5" id="KW-1185">Reference proteome</keyword>
<evidence type="ECO:0000259" key="3">
    <source>
        <dbReference type="Pfam" id="PF22339"/>
    </source>
</evidence>
<dbReference type="InterPro" id="IPR041143">
    <property type="entry name" value="YgxA_HTH"/>
</dbReference>
<dbReference type="GO" id="GO:0016740">
    <property type="term" value="F:transferase activity"/>
    <property type="evidence" value="ECO:0007669"/>
    <property type="project" value="UniProtKB-KW"/>
</dbReference>
<dbReference type="Proteomes" id="UP000199163">
    <property type="component" value="Unassembled WGS sequence"/>
</dbReference>
<dbReference type="InterPro" id="IPR054515">
    <property type="entry name" value="YgxA-like_substrate-bd"/>
</dbReference>
<dbReference type="Pfam" id="PF22339">
    <property type="entry name" value="YgxA-like_sub_bind"/>
    <property type="match status" value="1"/>
</dbReference>
<dbReference type="Gene3D" id="3.30.460.10">
    <property type="entry name" value="Beta Polymerase, domain 2"/>
    <property type="match status" value="1"/>
</dbReference>
<dbReference type="STRING" id="568899.SAMN05192534_105159"/>
<dbReference type="InterPro" id="IPR036388">
    <property type="entry name" value="WH-like_DNA-bd_sf"/>
</dbReference>
<name>A0A1G8CEJ2_9BACI</name>
<feature type="domain" description="YgxA-like helix-turn-helix" evidence="2">
    <location>
        <begin position="222"/>
        <end position="283"/>
    </location>
</feature>
<gene>
    <name evidence="4" type="ORF">SAMN05192534_105159</name>
</gene>
<protein>
    <submittedName>
        <fullName evidence="4">Nucleotidyltransferase-like</fullName>
    </submittedName>
</protein>
<organism evidence="4 5">
    <name type="scientific">Alteribacillus persepolensis</name>
    <dbReference type="NCBI Taxonomy" id="568899"/>
    <lineage>
        <taxon>Bacteria</taxon>
        <taxon>Bacillati</taxon>
        <taxon>Bacillota</taxon>
        <taxon>Bacilli</taxon>
        <taxon>Bacillales</taxon>
        <taxon>Bacillaceae</taxon>
        <taxon>Alteribacillus</taxon>
    </lineage>
</organism>
<evidence type="ECO:0000313" key="4">
    <source>
        <dbReference type="EMBL" id="SDH43867.1"/>
    </source>
</evidence>
<evidence type="ECO:0000259" key="2">
    <source>
        <dbReference type="Pfam" id="PF18576"/>
    </source>
</evidence>
<sequence>MDLLCHLYEERMQDPYTKGILIVEKRKDQEPFTDFFDVVLIVVTEKPESTAIKHYNCSGLRTALHVLGEVELFQSINTESNKKMMDWLFEGRVLFNRNNYITNLKKRLCEFPVQDRLREIGQEFAKLINRYEDGKSLFYRQRYLDAFHHIAHALHHLARLSVIEQGFYPEVTVWEQVKRLDPETYKLYHELIVGDEPLEKRLELLLIGIDFAIRSKVYIGKAHLISVMNKKSREWSFTELVQAPELKDYAVDLEMLVQHLVKNKQLTEVEMPDEIAGMYCYKYAP</sequence>
<proteinExistence type="predicted"/>
<dbReference type="Gene3D" id="1.20.120.330">
    <property type="entry name" value="Nucleotidyltransferases domain 2"/>
    <property type="match status" value="1"/>
</dbReference>
<feature type="domain" description="Nucleotidyltransferase-like" evidence="1">
    <location>
        <begin position="2"/>
        <end position="116"/>
    </location>
</feature>
<evidence type="ECO:0000259" key="1">
    <source>
        <dbReference type="Pfam" id="PF14540"/>
    </source>
</evidence>
<dbReference type="Pfam" id="PF18576">
    <property type="entry name" value="HTH_52"/>
    <property type="match status" value="1"/>
</dbReference>
<dbReference type="RefSeq" id="WP_091272294.1">
    <property type="nucleotide sequence ID" value="NZ_FNDK01000005.1"/>
</dbReference>
<dbReference type="Gene3D" id="1.10.10.10">
    <property type="entry name" value="Winged helix-like DNA-binding domain superfamily/Winged helix DNA-binding domain"/>
    <property type="match status" value="1"/>
</dbReference>
<dbReference type="Pfam" id="PF14540">
    <property type="entry name" value="NTF-like"/>
    <property type="match status" value="1"/>
</dbReference>
<feature type="domain" description="YgxA-like substrate binding" evidence="3">
    <location>
        <begin position="120"/>
        <end position="216"/>
    </location>
</feature>
<keyword evidence="4" id="KW-0808">Transferase</keyword>
<dbReference type="EMBL" id="FNDK01000005">
    <property type="protein sequence ID" value="SDH43867.1"/>
    <property type="molecule type" value="Genomic_DNA"/>
</dbReference>
<reference evidence="5" key="1">
    <citation type="submission" date="2016-10" db="EMBL/GenBank/DDBJ databases">
        <authorList>
            <person name="Varghese N."/>
            <person name="Submissions S."/>
        </authorList>
    </citation>
    <scope>NUCLEOTIDE SEQUENCE [LARGE SCALE GENOMIC DNA]</scope>
    <source>
        <strain evidence="5">DSM 21632</strain>
    </source>
</reference>
<dbReference type="OrthoDB" id="2350973at2"/>
<dbReference type="InterPro" id="IPR043519">
    <property type="entry name" value="NT_sf"/>
</dbReference>
<evidence type="ECO:0000313" key="5">
    <source>
        <dbReference type="Proteomes" id="UP000199163"/>
    </source>
</evidence>
<dbReference type="InterPro" id="IPR029348">
    <property type="entry name" value="NTF-like"/>
</dbReference>